<evidence type="ECO:0000313" key="1">
    <source>
        <dbReference type="EMBL" id="OLP59279.1"/>
    </source>
</evidence>
<protein>
    <submittedName>
        <fullName evidence="1">Uncharacterized protein</fullName>
    </submittedName>
</protein>
<evidence type="ECO:0000313" key="2">
    <source>
        <dbReference type="Proteomes" id="UP000186364"/>
    </source>
</evidence>
<accession>A0A1Q9AV19</accession>
<comment type="caution">
    <text evidence="1">The sequence shown here is derived from an EMBL/GenBank/DDBJ whole genome shotgun (WGS) entry which is preliminary data.</text>
</comment>
<sequence>MRPAKVALLASAKIDEEAVKIVIRAYCEGSPPIEAIRRSGLSHVTVYRIYRYVRERLVAVEIYPTLSAFYKEMALLYSEGGPMFVDGPAMDAIDREVGQHRGVRPDNRPNYVSEKLYRSYGHGFTSGQLYRLVLLSAKQHGPLNRPVKKGSHHDFDVEFMRILADQLHRSFRRQNRISRDEGEDPSTFYQEDLFDETIEIVTKVNRKIHRKMARRKRRRQAEDKS</sequence>
<dbReference type="EMBL" id="MKIP01000053">
    <property type="protein sequence ID" value="OLP59279.1"/>
    <property type="molecule type" value="Genomic_DNA"/>
</dbReference>
<keyword evidence="2" id="KW-1185">Reference proteome</keyword>
<organism evidence="1 2">
    <name type="scientific">Xaviernesmea oryzae</name>
    <dbReference type="NCBI Taxonomy" id="464029"/>
    <lineage>
        <taxon>Bacteria</taxon>
        <taxon>Pseudomonadati</taxon>
        <taxon>Pseudomonadota</taxon>
        <taxon>Alphaproteobacteria</taxon>
        <taxon>Hyphomicrobiales</taxon>
        <taxon>Rhizobiaceae</taxon>
        <taxon>Rhizobium/Agrobacterium group</taxon>
        <taxon>Xaviernesmea</taxon>
    </lineage>
</organism>
<proteinExistence type="predicted"/>
<gene>
    <name evidence="1" type="ORF">BJF93_05190</name>
</gene>
<dbReference type="Proteomes" id="UP000186364">
    <property type="component" value="Unassembled WGS sequence"/>
</dbReference>
<reference evidence="1 2" key="1">
    <citation type="submission" date="2016-09" db="EMBL/GenBank/DDBJ databases">
        <title>Rhizobium sp. nov., a novel species isolated from the rice rhizosphere.</title>
        <authorList>
            <person name="Zhao J."/>
            <person name="Zhang X."/>
        </authorList>
    </citation>
    <scope>NUCLEOTIDE SEQUENCE [LARGE SCALE GENOMIC DNA]</scope>
    <source>
        <strain evidence="1 2">1.7048</strain>
    </source>
</reference>
<dbReference type="AlphaFoldDB" id="A0A1Q9AV19"/>
<name>A0A1Q9AV19_9HYPH</name>